<dbReference type="Pfam" id="PF07463">
    <property type="entry name" value="NUMOD4"/>
    <property type="match status" value="1"/>
</dbReference>
<dbReference type="Gene3D" id="3.90.75.20">
    <property type="match status" value="1"/>
</dbReference>
<keyword evidence="4" id="KW-0255">Endonuclease</keyword>
<dbReference type="InterPro" id="IPR044925">
    <property type="entry name" value="His-Me_finger_sf"/>
</dbReference>
<feature type="domain" description="NUMOD4" evidence="2">
    <location>
        <begin position="4"/>
        <end position="35"/>
    </location>
</feature>
<evidence type="ECO:0000259" key="2">
    <source>
        <dbReference type="Pfam" id="PF07463"/>
    </source>
</evidence>
<protein>
    <submittedName>
        <fullName evidence="4">HNH endonuclease</fullName>
    </submittedName>
</protein>
<evidence type="ECO:0000256" key="1">
    <source>
        <dbReference type="SAM" id="MobiDB-lite"/>
    </source>
</evidence>
<sequence length="122" mass="13907">MADEEWKDFPVIGGRNFSKYEVSSLGKIRNKETKWNFSVEPDSDGYIRNTYRDDEGKRINMSTHVIVARTFIGNPESDGLTVDHINRVTTDSRVVNLHWATGPQQSENSDKSSHRPKGQPID</sequence>
<reference evidence="4" key="1">
    <citation type="journal article" date="2019" name="MBio">
        <title>Virus Genomes from Deep Sea Sediments Expand the Ocean Megavirome and Support Independent Origins of Viral Gigantism.</title>
        <authorList>
            <person name="Backstrom D."/>
            <person name="Yutin N."/>
            <person name="Jorgensen S.L."/>
            <person name="Dharamshi J."/>
            <person name="Homa F."/>
            <person name="Zaremba-Niedwiedzka K."/>
            <person name="Spang A."/>
            <person name="Wolf Y.I."/>
            <person name="Koonin E.V."/>
            <person name="Ettema T.J."/>
        </authorList>
    </citation>
    <scope>NUCLEOTIDE SEQUENCE</scope>
</reference>
<feature type="region of interest" description="Disordered" evidence="1">
    <location>
        <begin position="100"/>
        <end position="122"/>
    </location>
</feature>
<dbReference type="GO" id="GO:0016788">
    <property type="term" value="F:hydrolase activity, acting on ester bonds"/>
    <property type="evidence" value="ECO:0007669"/>
    <property type="project" value="InterPro"/>
</dbReference>
<evidence type="ECO:0000313" key="4">
    <source>
        <dbReference type="EMBL" id="QBK85565.1"/>
    </source>
</evidence>
<keyword evidence="4" id="KW-0540">Nuclease</keyword>
<dbReference type="Pfam" id="PF13392">
    <property type="entry name" value="HNH_3"/>
    <property type="match status" value="1"/>
</dbReference>
<feature type="domain" description="HNH nuclease" evidence="3">
    <location>
        <begin position="63"/>
        <end position="101"/>
    </location>
</feature>
<proteinExistence type="predicted"/>
<evidence type="ECO:0000259" key="3">
    <source>
        <dbReference type="Pfam" id="PF13392"/>
    </source>
</evidence>
<dbReference type="GO" id="GO:0004519">
    <property type="term" value="F:endonuclease activity"/>
    <property type="evidence" value="ECO:0007669"/>
    <property type="project" value="UniProtKB-KW"/>
</dbReference>
<organism evidence="4">
    <name type="scientific">Marseillevirus LCMAC101</name>
    <dbReference type="NCBI Taxonomy" id="2506602"/>
    <lineage>
        <taxon>Viruses</taxon>
        <taxon>Varidnaviria</taxon>
        <taxon>Bamfordvirae</taxon>
        <taxon>Nucleocytoviricota</taxon>
        <taxon>Megaviricetes</taxon>
        <taxon>Pimascovirales</taxon>
        <taxon>Pimascovirales incertae sedis</taxon>
        <taxon>Marseilleviridae</taxon>
    </lineage>
</organism>
<dbReference type="InterPro" id="IPR003615">
    <property type="entry name" value="HNH_nuc"/>
</dbReference>
<keyword evidence="4" id="KW-0378">Hydrolase</keyword>
<name>A0A481YS49_9VIRU</name>
<dbReference type="SUPFAM" id="SSF54060">
    <property type="entry name" value="His-Me finger endonucleases"/>
    <property type="match status" value="1"/>
</dbReference>
<gene>
    <name evidence="4" type="ORF">LCMAC101_01600</name>
</gene>
<accession>A0A481YS49</accession>
<dbReference type="EMBL" id="MK500327">
    <property type="protein sequence ID" value="QBK85565.1"/>
    <property type="molecule type" value="Genomic_DNA"/>
</dbReference>
<dbReference type="InterPro" id="IPR010902">
    <property type="entry name" value="NUMOD4"/>
</dbReference>